<dbReference type="GO" id="GO:0004175">
    <property type="term" value="F:endopeptidase activity"/>
    <property type="evidence" value="ECO:0007669"/>
    <property type="project" value="UniProtKB-ARBA"/>
</dbReference>
<feature type="transmembrane region" description="Helical" evidence="1">
    <location>
        <begin position="56"/>
        <end position="78"/>
    </location>
</feature>
<keyword evidence="3" id="KW-0378">Hydrolase</keyword>
<evidence type="ECO:0000313" key="5">
    <source>
        <dbReference type="Proteomes" id="UP001430647"/>
    </source>
</evidence>
<feature type="transmembrane region" description="Helical" evidence="1">
    <location>
        <begin position="21"/>
        <end position="44"/>
    </location>
</feature>
<dbReference type="PANTHER" id="PTHR39430">
    <property type="entry name" value="MEMBRANE-ASSOCIATED PROTEASE-RELATED"/>
    <property type="match status" value="1"/>
</dbReference>
<feature type="transmembrane region" description="Helical" evidence="1">
    <location>
        <begin position="193"/>
        <end position="212"/>
    </location>
</feature>
<keyword evidence="1" id="KW-0812">Transmembrane</keyword>
<feature type="transmembrane region" description="Helical" evidence="1">
    <location>
        <begin position="169"/>
        <end position="187"/>
    </location>
</feature>
<dbReference type="Proteomes" id="UP001430647">
    <property type="component" value="Unassembled WGS sequence"/>
</dbReference>
<feature type="transmembrane region" description="Helical" evidence="1">
    <location>
        <begin position="224"/>
        <end position="244"/>
    </location>
</feature>
<name>A0AAU8I4P8_9XANT</name>
<reference evidence="3" key="2">
    <citation type="submission" date="2022-01" db="EMBL/GenBank/DDBJ databases">
        <authorList>
            <person name="Rana R."/>
            <person name="Patil P.B."/>
        </authorList>
    </citation>
    <scope>NUCLEOTIDE SEQUENCE</scope>
    <source>
        <strain evidence="3">PPL560</strain>
    </source>
</reference>
<dbReference type="AlphaFoldDB" id="A0AAU8I4P8"/>
<evidence type="ECO:0000259" key="2">
    <source>
        <dbReference type="Pfam" id="PF02517"/>
    </source>
</evidence>
<keyword evidence="1" id="KW-1133">Transmembrane helix</keyword>
<reference evidence="4" key="3">
    <citation type="submission" date="2023-08" db="EMBL/GenBank/DDBJ databases">
        <title>Complete genome sequence of Xanthomonas indica.</title>
        <authorList>
            <person name="Patil P.B."/>
            <person name="Rana R."/>
        </authorList>
    </citation>
    <scope>NUCLEOTIDE SEQUENCE</scope>
    <source>
        <strain evidence="4">PPL560</strain>
    </source>
</reference>
<keyword evidence="3" id="KW-0645">Protease</keyword>
<dbReference type="InterPro" id="IPR003675">
    <property type="entry name" value="Rce1/LyrA-like_dom"/>
</dbReference>
<dbReference type="RefSeq" id="WP_242160928.1">
    <property type="nucleotide sequence ID" value="NZ_CP131914.1"/>
</dbReference>
<evidence type="ECO:0000256" key="1">
    <source>
        <dbReference type="SAM" id="Phobius"/>
    </source>
</evidence>
<keyword evidence="1" id="KW-0472">Membrane</keyword>
<feature type="domain" description="CAAX prenyl protease 2/Lysostaphin resistance protein A-like" evidence="2">
    <location>
        <begin position="143"/>
        <end position="229"/>
    </location>
</feature>
<gene>
    <name evidence="3" type="ORF">L3V74_16795</name>
    <name evidence="4" type="ORF">Q7W82_19255</name>
</gene>
<keyword evidence="3" id="KW-0482">Metalloprotease</keyword>
<reference evidence="3 5" key="1">
    <citation type="journal article" date="2022" name="Curr. Microbiol.">
        <title>Xanthomonas indica sp. nov., a Novel Member of Non-Pathogenic Xanthomonas Community from Healthy Rice Seeds.</title>
        <authorList>
            <person name="Rana R."/>
            <person name="Madhavan V.N."/>
            <person name="Saroha T."/>
            <person name="Bansal K."/>
            <person name="Kaur A."/>
            <person name="Sonti R.V."/>
            <person name="Patel H.K."/>
            <person name="Patil P.B."/>
        </authorList>
    </citation>
    <scope>NUCLEOTIDE SEQUENCE [LARGE SCALE GENOMIC DNA]</scope>
    <source>
        <strain evidence="3 5">PPL560</strain>
    </source>
</reference>
<accession>A0AAU8I4P8</accession>
<dbReference type="GO" id="GO:0080120">
    <property type="term" value="P:CAAX-box protein maturation"/>
    <property type="evidence" value="ECO:0007669"/>
    <property type="project" value="UniProtKB-ARBA"/>
</dbReference>
<dbReference type="KEGG" id="xin:Q7W82_19255"/>
<dbReference type="PANTHER" id="PTHR39430:SF1">
    <property type="entry name" value="PROTEASE"/>
    <property type="match status" value="1"/>
</dbReference>
<feature type="transmembrane region" description="Helical" evidence="1">
    <location>
        <begin position="99"/>
        <end position="119"/>
    </location>
</feature>
<dbReference type="EMBL" id="CP131914">
    <property type="protein sequence ID" value="XCI80362.1"/>
    <property type="molecule type" value="Genomic_DNA"/>
</dbReference>
<dbReference type="Pfam" id="PF02517">
    <property type="entry name" value="Rce1-like"/>
    <property type="match status" value="1"/>
</dbReference>
<dbReference type="EMBL" id="JAKJPQ010000015">
    <property type="protein sequence ID" value="MCI2263193.1"/>
    <property type="molecule type" value="Genomic_DNA"/>
</dbReference>
<keyword evidence="5" id="KW-1185">Reference proteome</keyword>
<organism evidence="4">
    <name type="scientific">Xanthomonas indica</name>
    <dbReference type="NCBI Taxonomy" id="2912242"/>
    <lineage>
        <taxon>Bacteria</taxon>
        <taxon>Pseudomonadati</taxon>
        <taxon>Pseudomonadota</taxon>
        <taxon>Gammaproteobacteria</taxon>
        <taxon>Lysobacterales</taxon>
        <taxon>Lysobacteraceae</taxon>
        <taxon>Xanthomonas</taxon>
    </lineage>
</organism>
<evidence type="ECO:0000313" key="4">
    <source>
        <dbReference type="EMBL" id="XCI80362.1"/>
    </source>
</evidence>
<dbReference type="GO" id="GO:0008237">
    <property type="term" value="F:metallopeptidase activity"/>
    <property type="evidence" value="ECO:0007669"/>
    <property type="project" value="UniProtKB-KW"/>
</dbReference>
<feature type="transmembrane region" description="Helical" evidence="1">
    <location>
        <begin position="139"/>
        <end position="157"/>
    </location>
</feature>
<sequence>MKNLTGAAPAHQARSIAGVALIIAAYFFINPLASAIYGFIATSLNLTIVSGNTIHLLPFGVVGAVRLILDFFLVVLVYKTLNRKFRGFPLLGPHMLKMAVSGLAIGMAVMSGAILAIIATGNASVSVSPQPFTGAVRNASGWLAFEGLAALGEELLVRVAVLVVAERLAGWRGALIASGLMFAALHLDNPGATGIWLTRLLCQGVLLAYAVYRTGSFWWSVGYHTGWNWASAPIFGASGSGYYVDGHVLTFTPGDAHWITGGAVGPEGSVFAFVAVLAGFLLLVATTPNRRMPPRSSLTTPDAHTA</sequence>
<evidence type="ECO:0000313" key="3">
    <source>
        <dbReference type="EMBL" id="MCI2263193.1"/>
    </source>
</evidence>
<feature type="transmembrane region" description="Helical" evidence="1">
    <location>
        <begin position="264"/>
        <end position="285"/>
    </location>
</feature>
<protein>
    <submittedName>
        <fullName evidence="3">CPBP family intramembrane metalloprotease</fullName>
    </submittedName>
    <submittedName>
        <fullName evidence="4">Type II CAAX endopeptidase family protein</fullName>
    </submittedName>
</protein>
<proteinExistence type="predicted"/>